<evidence type="ECO:0000313" key="3">
    <source>
        <dbReference type="EMBL" id="MCF6378175.1"/>
    </source>
</evidence>
<dbReference type="Proteomes" id="UP001201161">
    <property type="component" value="Unassembled WGS sequence"/>
</dbReference>
<organism evidence="3 4">
    <name type="scientific">Nocardioides potassii</name>
    <dbReference type="NCBI Taxonomy" id="2911371"/>
    <lineage>
        <taxon>Bacteria</taxon>
        <taxon>Bacillati</taxon>
        <taxon>Actinomycetota</taxon>
        <taxon>Actinomycetes</taxon>
        <taxon>Propionibacteriales</taxon>
        <taxon>Nocardioidaceae</taxon>
        <taxon>Nocardioides</taxon>
    </lineage>
</organism>
<dbReference type="Gene3D" id="2.70.40.10">
    <property type="match status" value="1"/>
</dbReference>
<reference evidence="3 4" key="1">
    <citation type="submission" date="2022-01" db="EMBL/GenBank/DDBJ databases">
        <title>Nocardioides sp. nov., an actinomycete isolated from mining soil.</title>
        <authorList>
            <person name="Liu L."/>
        </authorList>
    </citation>
    <scope>NUCLEOTIDE SEQUENCE [LARGE SCALE GENOMIC DNA]</scope>
    <source>
        <strain evidence="3 4">KLBMP 9356</strain>
    </source>
</reference>
<dbReference type="SUPFAM" id="SSF51283">
    <property type="entry name" value="dUTPase-like"/>
    <property type="match status" value="1"/>
</dbReference>
<dbReference type="CDD" id="cd07557">
    <property type="entry name" value="trimeric_dUTPase"/>
    <property type="match status" value="1"/>
</dbReference>
<dbReference type="EMBL" id="JAKJHZ010000007">
    <property type="protein sequence ID" value="MCF6378175.1"/>
    <property type="molecule type" value="Genomic_DNA"/>
</dbReference>
<comment type="caution">
    <text evidence="3">The sequence shown here is derived from an EMBL/GenBank/DDBJ whole genome shotgun (WGS) entry which is preliminary data.</text>
</comment>
<sequence length="221" mass="23929">MDVRLGREFITFQRTSTESFSAMRLDQEPREMQVAVEKDWGGAFVLHPGQLVLASTLEYLRLPGDLTAQVITRSSYGRLGLLSATAVQVQPRFVGCLTLELANLGQMPLTLVPGERIAQLVFTRAHPASGPVPSKYELPTGPQFSRVRQDPDLAVLRSMERFRVNPESLHVTGKGLLTSANEVGSPSQLPGGMEGGLITLSLVARPALAVAPSETVVAPWN</sequence>
<keyword evidence="1 3" id="KW-0378">Hydrolase</keyword>
<dbReference type="InterPro" id="IPR011962">
    <property type="entry name" value="dCTP_deaminase"/>
</dbReference>
<dbReference type="PANTHER" id="PTHR42680">
    <property type="entry name" value="DCTP DEAMINASE"/>
    <property type="match status" value="1"/>
</dbReference>
<gene>
    <name evidence="3" type="primary">dcd</name>
    <name evidence="3" type="ORF">L2K70_11230</name>
</gene>
<dbReference type="Pfam" id="PF22769">
    <property type="entry name" value="DCD"/>
    <property type="match status" value="1"/>
</dbReference>
<dbReference type="InterPro" id="IPR033704">
    <property type="entry name" value="dUTPase_trimeric"/>
</dbReference>
<dbReference type="EC" id="3.5.4.13" evidence="3"/>
<dbReference type="GO" id="GO:0008829">
    <property type="term" value="F:dCTP deaminase activity"/>
    <property type="evidence" value="ECO:0007669"/>
    <property type="project" value="UniProtKB-EC"/>
</dbReference>
<proteinExistence type="predicted"/>
<keyword evidence="2" id="KW-0546">Nucleotide metabolism</keyword>
<dbReference type="NCBIfam" id="TIGR02274">
    <property type="entry name" value="dCTP_deam"/>
    <property type="match status" value="1"/>
</dbReference>
<dbReference type="PANTHER" id="PTHR42680:SF3">
    <property type="entry name" value="DCTP DEAMINASE"/>
    <property type="match status" value="1"/>
</dbReference>
<protein>
    <submittedName>
        <fullName evidence="3">dCTP deaminase</fullName>
        <ecNumber evidence="3">3.5.4.13</ecNumber>
    </submittedName>
</protein>
<keyword evidence="4" id="KW-1185">Reference proteome</keyword>
<evidence type="ECO:0000313" key="4">
    <source>
        <dbReference type="Proteomes" id="UP001201161"/>
    </source>
</evidence>
<evidence type="ECO:0000256" key="2">
    <source>
        <dbReference type="ARBA" id="ARBA00023080"/>
    </source>
</evidence>
<accession>A0ABS9HAE7</accession>
<name>A0ABS9HAE7_9ACTN</name>
<evidence type="ECO:0000256" key="1">
    <source>
        <dbReference type="ARBA" id="ARBA00022801"/>
    </source>
</evidence>
<dbReference type="InterPro" id="IPR036157">
    <property type="entry name" value="dUTPase-like_sf"/>
</dbReference>